<feature type="domain" description="Major facilitator superfamily (MFS) profile" evidence="4">
    <location>
        <begin position="266"/>
        <end position="473"/>
    </location>
</feature>
<accession>A0A8K0NMN1</accession>
<feature type="transmembrane region" description="Helical" evidence="3">
    <location>
        <begin position="357"/>
        <end position="379"/>
    </location>
</feature>
<dbReference type="PANTHER" id="PTHR11360:SF287">
    <property type="entry name" value="MFS MONOCARBOXYLATE TRANSPORTER"/>
    <property type="match status" value="1"/>
</dbReference>
<feature type="transmembrane region" description="Helical" evidence="3">
    <location>
        <begin position="210"/>
        <end position="230"/>
    </location>
</feature>
<dbReference type="Pfam" id="PF07690">
    <property type="entry name" value="MFS_1"/>
    <property type="match status" value="1"/>
</dbReference>
<proteinExistence type="inferred from homology"/>
<feature type="transmembrane region" description="Helical" evidence="3">
    <location>
        <begin position="45"/>
        <end position="70"/>
    </location>
</feature>
<feature type="transmembrane region" description="Helical" evidence="3">
    <location>
        <begin position="391"/>
        <end position="412"/>
    </location>
</feature>
<keyword evidence="3" id="KW-1133">Transmembrane helix</keyword>
<evidence type="ECO:0000256" key="1">
    <source>
        <dbReference type="ARBA" id="ARBA00004141"/>
    </source>
</evidence>
<dbReference type="OrthoDB" id="2213137at2759"/>
<dbReference type="InterPro" id="IPR011701">
    <property type="entry name" value="MFS"/>
</dbReference>
<feature type="transmembrane region" description="Helical" evidence="3">
    <location>
        <begin position="332"/>
        <end position="351"/>
    </location>
</feature>
<feature type="transmembrane region" description="Helical" evidence="3">
    <location>
        <begin position="300"/>
        <end position="320"/>
    </location>
</feature>
<dbReference type="GO" id="GO:0016020">
    <property type="term" value="C:membrane"/>
    <property type="evidence" value="ECO:0007669"/>
    <property type="project" value="UniProtKB-SubCell"/>
</dbReference>
<dbReference type="EMBL" id="JABELV010000267">
    <property type="protein sequence ID" value="KAG7527545.1"/>
    <property type="molecule type" value="Genomic_DNA"/>
</dbReference>
<evidence type="ECO:0000256" key="3">
    <source>
        <dbReference type="SAM" id="Phobius"/>
    </source>
</evidence>
<dbReference type="SUPFAM" id="SSF103473">
    <property type="entry name" value="MFS general substrate transporter"/>
    <property type="match status" value="1"/>
</dbReference>
<organism evidence="5 6">
    <name type="scientific">Filobasidium floriforme</name>
    <dbReference type="NCBI Taxonomy" id="5210"/>
    <lineage>
        <taxon>Eukaryota</taxon>
        <taxon>Fungi</taxon>
        <taxon>Dikarya</taxon>
        <taxon>Basidiomycota</taxon>
        <taxon>Agaricomycotina</taxon>
        <taxon>Tremellomycetes</taxon>
        <taxon>Filobasidiales</taxon>
        <taxon>Filobasidiaceae</taxon>
        <taxon>Filobasidium</taxon>
    </lineage>
</organism>
<comment type="similarity">
    <text evidence="2">Belongs to the major facilitator superfamily. Monocarboxylate porter (TC 2.A.1.13) family.</text>
</comment>
<dbReference type="InterPro" id="IPR050327">
    <property type="entry name" value="Proton-linked_MCT"/>
</dbReference>
<dbReference type="GO" id="GO:0022857">
    <property type="term" value="F:transmembrane transporter activity"/>
    <property type="evidence" value="ECO:0007669"/>
    <property type="project" value="InterPro"/>
</dbReference>
<keyword evidence="3" id="KW-0472">Membrane</keyword>
<feature type="transmembrane region" description="Helical" evidence="3">
    <location>
        <begin position="179"/>
        <end position="198"/>
    </location>
</feature>
<dbReference type="AlphaFoldDB" id="A0A8K0NMN1"/>
<evidence type="ECO:0000313" key="6">
    <source>
        <dbReference type="Proteomes" id="UP000812966"/>
    </source>
</evidence>
<feature type="transmembrane region" description="Helical" evidence="3">
    <location>
        <begin position="146"/>
        <end position="167"/>
    </location>
</feature>
<evidence type="ECO:0000259" key="4">
    <source>
        <dbReference type="PROSITE" id="PS50850"/>
    </source>
</evidence>
<comment type="subcellular location">
    <subcellularLocation>
        <location evidence="1">Membrane</location>
        <topology evidence="1">Multi-pass membrane protein</topology>
    </subcellularLocation>
</comment>
<dbReference type="PROSITE" id="PS50850">
    <property type="entry name" value="MFS"/>
    <property type="match status" value="1"/>
</dbReference>
<dbReference type="InterPro" id="IPR036259">
    <property type="entry name" value="MFS_trans_sf"/>
</dbReference>
<dbReference type="InterPro" id="IPR020846">
    <property type="entry name" value="MFS_dom"/>
</dbReference>
<comment type="caution">
    <text evidence="5">The sequence shown here is derived from an EMBL/GenBank/DDBJ whole genome shotgun (WGS) entry which is preliminary data.</text>
</comment>
<sequence length="473" mass="51123">MTPLGSTHDLVTKDDYKIDADVGDETVNDNENRAQALPPVDGGKAAWFFLASCYLLELMCFGPAFSWSVFQDYLQRSEHSPLRHESTVTISAIGTLLFSMLYFAPAIARPFFWLHPDYARLAMRVCLGVAIVALIGASFATNAGTLVAVVGFIVGLACGIMTTPYLLWLPQWFVRRRGFAMGVAFSGAGLGGLLFPFIFSASLENLGLAWTLRIWALCLLVGAGPALIGIRPRLPITARVANKFKHRRADYVKVMKKQFGYLLSTLWLFNALLTLTASAGYFAISFYLGTYCSSLGLSSAASTGAVSAFNAASLLGEITIGYLCDRFSYTKIMLGIGITGTLASLLLFGLAKNLAMVLLFTLIFGWAAGSFCATWPASATDIARLRNMQSADVMISYTIMRGIAAIVGPLVAAKLYRPDLKADAAVFGSFGFRSLTIFVGIMMSLVAGLAVLAEFSRRMSFKGVDVKLLGERL</sequence>
<feature type="transmembrane region" description="Helical" evidence="3">
    <location>
        <begin position="432"/>
        <end position="453"/>
    </location>
</feature>
<feature type="transmembrane region" description="Helical" evidence="3">
    <location>
        <begin position="261"/>
        <end position="288"/>
    </location>
</feature>
<dbReference type="PANTHER" id="PTHR11360">
    <property type="entry name" value="MONOCARBOXYLATE TRANSPORTER"/>
    <property type="match status" value="1"/>
</dbReference>
<feature type="transmembrane region" description="Helical" evidence="3">
    <location>
        <begin position="90"/>
        <end position="114"/>
    </location>
</feature>
<dbReference type="Proteomes" id="UP000812966">
    <property type="component" value="Unassembled WGS sequence"/>
</dbReference>
<protein>
    <recommendedName>
        <fullName evidence="4">Major facilitator superfamily (MFS) profile domain-containing protein</fullName>
    </recommendedName>
</protein>
<name>A0A8K0NMN1_9TREE</name>
<evidence type="ECO:0000256" key="2">
    <source>
        <dbReference type="ARBA" id="ARBA00006727"/>
    </source>
</evidence>
<reference evidence="5" key="1">
    <citation type="submission" date="2020-04" db="EMBL/GenBank/DDBJ databases">
        <title>Analysis of mating type loci in Filobasidium floriforme.</title>
        <authorList>
            <person name="Nowrousian M."/>
        </authorList>
    </citation>
    <scope>NUCLEOTIDE SEQUENCE</scope>
    <source>
        <strain evidence="5">CBS 6242</strain>
    </source>
</reference>
<keyword evidence="6" id="KW-1185">Reference proteome</keyword>
<evidence type="ECO:0000313" key="5">
    <source>
        <dbReference type="EMBL" id="KAG7527545.1"/>
    </source>
</evidence>
<gene>
    <name evidence="5" type="ORF">FFLO_06826</name>
</gene>
<dbReference type="Gene3D" id="1.20.1250.20">
    <property type="entry name" value="MFS general substrate transporter like domains"/>
    <property type="match status" value="2"/>
</dbReference>
<feature type="transmembrane region" description="Helical" evidence="3">
    <location>
        <begin position="121"/>
        <end position="140"/>
    </location>
</feature>
<keyword evidence="3" id="KW-0812">Transmembrane</keyword>